<dbReference type="SUPFAM" id="SSF48452">
    <property type="entry name" value="TPR-like"/>
    <property type="match status" value="1"/>
</dbReference>
<dbReference type="AlphaFoldDB" id="A0A6J6V458"/>
<name>A0A6J6V458_9ZZZZ</name>
<feature type="compositionally biased region" description="Basic and acidic residues" evidence="1">
    <location>
        <begin position="25"/>
        <end position="39"/>
    </location>
</feature>
<gene>
    <name evidence="2" type="ORF">UFOPK2872_00922</name>
</gene>
<dbReference type="InterPro" id="IPR011990">
    <property type="entry name" value="TPR-like_helical_dom_sf"/>
</dbReference>
<organism evidence="2">
    <name type="scientific">freshwater metagenome</name>
    <dbReference type="NCBI Taxonomy" id="449393"/>
    <lineage>
        <taxon>unclassified sequences</taxon>
        <taxon>metagenomes</taxon>
        <taxon>ecological metagenomes</taxon>
    </lineage>
</organism>
<evidence type="ECO:0000256" key="1">
    <source>
        <dbReference type="SAM" id="MobiDB-lite"/>
    </source>
</evidence>
<dbReference type="Gene3D" id="1.25.40.10">
    <property type="entry name" value="Tetratricopeptide repeat domain"/>
    <property type="match status" value="1"/>
</dbReference>
<feature type="region of interest" description="Disordered" evidence="1">
    <location>
        <begin position="1"/>
        <end position="39"/>
    </location>
</feature>
<protein>
    <submittedName>
        <fullName evidence="2">Unannotated protein</fullName>
    </submittedName>
</protein>
<proteinExistence type="predicted"/>
<evidence type="ECO:0000313" key="2">
    <source>
        <dbReference type="EMBL" id="CAB4766931.1"/>
    </source>
</evidence>
<dbReference type="EMBL" id="CAEZZM010000114">
    <property type="protein sequence ID" value="CAB4766931.1"/>
    <property type="molecule type" value="Genomic_DNA"/>
</dbReference>
<feature type="compositionally biased region" description="Basic and acidic residues" evidence="1">
    <location>
        <begin position="1"/>
        <end position="16"/>
    </location>
</feature>
<reference evidence="2" key="1">
    <citation type="submission" date="2020-05" db="EMBL/GenBank/DDBJ databases">
        <authorList>
            <person name="Chiriac C."/>
            <person name="Salcher M."/>
            <person name="Ghai R."/>
            <person name="Kavagutti S V."/>
        </authorList>
    </citation>
    <scope>NUCLEOTIDE SEQUENCE</scope>
</reference>
<accession>A0A6J6V458</accession>
<sequence>MPRMEHTTSEWKDEGSVRPARRSKPRVEEQYDAPERDEKRASAAALAHIEATVGKKINSVVGDVAAKRLTAKLALALDAFERERWQDAKRIIIPVSRDCPGIKLIHEIAGLSLYRLGQWRDAADHLEQARAVSGGEVLNHPVLADCYRALMRYDKVDELWRELKEASPDPEIIAEGRIVAAGALADKGDVQAAVRLMQLAKQDPAKVREHHLREWYVLADLYDRSGDLINARSIFQRIASNDSNFSDVRDRLATLGVA</sequence>